<comment type="similarity">
    <text evidence="10">Belongs to the ThiC family.</text>
</comment>
<dbReference type="GO" id="GO:0005829">
    <property type="term" value="C:cytosol"/>
    <property type="evidence" value="ECO:0007669"/>
    <property type="project" value="TreeGrafter"/>
</dbReference>
<feature type="binding site" evidence="10">
    <location>
        <position position="268"/>
    </location>
    <ligand>
        <name>Zn(2+)</name>
        <dbReference type="ChEBI" id="CHEBI:29105"/>
    </ligand>
</feature>
<dbReference type="GO" id="GO:0051539">
    <property type="term" value="F:4 iron, 4 sulfur cluster binding"/>
    <property type="evidence" value="ECO:0007669"/>
    <property type="project" value="UniProtKB-KW"/>
</dbReference>
<dbReference type="SFLD" id="SFLDS00113">
    <property type="entry name" value="Radical_SAM_Phosphomethylpyrim"/>
    <property type="match status" value="1"/>
</dbReference>
<name>A0A212LZX1_9FIRM</name>
<evidence type="ECO:0000256" key="4">
    <source>
        <dbReference type="ARBA" id="ARBA00022723"/>
    </source>
</evidence>
<comment type="cofactor">
    <cofactor evidence="10">
        <name>[4Fe-4S] cluster</name>
        <dbReference type="ChEBI" id="CHEBI:49883"/>
    </cofactor>
    <text evidence="10">Binds 1 [4Fe-4S] cluster per subunit. The cluster is coordinated with 3 cysteines and an exchangeable S-adenosyl-L-methionine.</text>
</comment>
<keyword evidence="9 10" id="KW-0456">Lyase</keyword>
<dbReference type="PANTHER" id="PTHR30557">
    <property type="entry name" value="THIAMINE BIOSYNTHESIS PROTEIN THIC"/>
    <property type="match status" value="1"/>
</dbReference>
<feature type="binding site" evidence="10">
    <location>
        <position position="162"/>
    </location>
    <ligand>
        <name>substrate</name>
    </ligand>
</feature>
<comment type="catalytic activity">
    <reaction evidence="10">
        <text>5-amino-1-(5-phospho-beta-D-ribosyl)imidazole + S-adenosyl-L-methionine = 4-amino-2-methyl-5-(phosphooxymethyl)pyrimidine + CO + 5'-deoxyadenosine + formate + L-methionine + 3 H(+)</text>
        <dbReference type="Rhea" id="RHEA:24840"/>
        <dbReference type="ChEBI" id="CHEBI:15378"/>
        <dbReference type="ChEBI" id="CHEBI:15740"/>
        <dbReference type="ChEBI" id="CHEBI:17245"/>
        <dbReference type="ChEBI" id="CHEBI:17319"/>
        <dbReference type="ChEBI" id="CHEBI:57844"/>
        <dbReference type="ChEBI" id="CHEBI:58354"/>
        <dbReference type="ChEBI" id="CHEBI:59789"/>
        <dbReference type="ChEBI" id="CHEBI:137981"/>
        <dbReference type="EC" id="4.1.99.17"/>
    </reaction>
</comment>
<evidence type="ECO:0000256" key="8">
    <source>
        <dbReference type="ARBA" id="ARBA00023014"/>
    </source>
</evidence>
<keyword evidence="8 10" id="KW-0411">Iron-sulfur</keyword>
<evidence type="ECO:0000313" key="11">
    <source>
        <dbReference type="EMBL" id="SCM83155.1"/>
    </source>
</evidence>
<evidence type="ECO:0000256" key="9">
    <source>
        <dbReference type="ARBA" id="ARBA00023239"/>
    </source>
</evidence>
<feature type="binding site" evidence="10">
    <location>
        <position position="97"/>
    </location>
    <ligand>
        <name>substrate</name>
    </ligand>
</feature>
<feature type="binding site" evidence="10">
    <location>
        <position position="291"/>
    </location>
    <ligand>
        <name>substrate</name>
    </ligand>
</feature>
<feature type="binding site" evidence="10">
    <location>
        <position position="126"/>
    </location>
    <ligand>
        <name>substrate</name>
    </ligand>
</feature>
<feature type="binding site" evidence="10">
    <location>
        <position position="415"/>
    </location>
    <ligand>
        <name>[4Fe-4S] cluster</name>
        <dbReference type="ChEBI" id="CHEBI:49883"/>
        <note>4Fe-4S-S-AdoMet</note>
    </ligand>
</feature>
<evidence type="ECO:0000256" key="6">
    <source>
        <dbReference type="ARBA" id="ARBA00022977"/>
    </source>
</evidence>
<evidence type="ECO:0000256" key="3">
    <source>
        <dbReference type="ARBA" id="ARBA00022691"/>
    </source>
</evidence>
<dbReference type="InterPro" id="IPR037509">
    <property type="entry name" value="ThiC"/>
</dbReference>
<feature type="binding site" evidence="10">
    <location>
        <position position="332"/>
    </location>
    <ligand>
        <name>Zn(2+)</name>
        <dbReference type="ChEBI" id="CHEBI:29105"/>
    </ligand>
</feature>
<keyword evidence="7 10" id="KW-0408">Iron</keyword>
<gene>
    <name evidence="10 11" type="primary">thiC</name>
    <name evidence="11" type="ORF">KL86SPO_70013</name>
</gene>
<comment type="function">
    <text evidence="1 10">Catalyzes the synthesis of the hydroxymethylpyrimidine phosphate (HMP-P) moiety of thiamine from aminoimidazole ribotide (AIR) in a radical S-adenosyl-L-methionine (SAM)-dependent reaction.</text>
</comment>
<proteinExistence type="inferred from homology"/>
<feature type="binding site" evidence="10">
    <location>
        <begin position="184"/>
        <end position="186"/>
    </location>
    <ligand>
        <name>substrate</name>
    </ligand>
</feature>
<dbReference type="SFLD" id="SFLDG01114">
    <property type="entry name" value="phosphomethylpyrimidine_syntha"/>
    <property type="match status" value="1"/>
</dbReference>
<protein>
    <recommendedName>
        <fullName evidence="10">Phosphomethylpyrimidine synthase</fullName>
        <ecNumber evidence="10">4.1.99.17</ecNumber>
    </recommendedName>
    <alternativeName>
        <fullName evidence="10">Hydroxymethylpyrimidine phosphate synthase</fullName>
        <shortName evidence="10">HMP-P synthase</shortName>
        <shortName evidence="10">HMP-phosphate synthase</shortName>
        <shortName evidence="10">HMPP synthase</shortName>
    </alternativeName>
    <alternativeName>
        <fullName evidence="10">Thiamine biosynthesis protein ThiC</fullName>
    </alternativeName>
</protein>
<keyword evidence="2 10" id="KW-0004">4Fe-4S</keyword>
<dbReference type="InterPro" id="IPR038521">
    <property type="entry name" value="ThiC/Bza_core_dom"/>
</dbReference>
<keyword evidence="6 10" id="KW-0784">Thiamine biosynthesis</keyword>
<dbReference type="HAMAP" id="MF_00089">
    <property type="entry name" value="ThiC"/>
    <property type="match status" value="1"/>
</dbReference>
<evidence type="ECO:0000256" key="2">
    <source>
        <dbReference type="ARBA" id="ARBA00022485"/>
    </source>
</evidence>
<sequence length="432" mass="48176">MYTTQMDAAKKGIITEQMRIVAQEEQIDIQVLRQLVASGRVAIPANKHHTSLSPKGVGEKLRTKINVNLGVSKDCCDIELELEKVKKAIDLKAEAIMDLSCYGKTQEFRRKLIEMSPIMIGTVPMYDAVGMLDKDLKDITVDEFFSVVERHAEDGVDFMTIHCGMNRQTAERVKRNKRLTNIVSRGGSLLFAWMELNNQENPFYEYYDRLLDICEKYDVTISLGDACRPGSINDATDAAQIEELITLGELTKRAWDRNVQIMIEGPGHMAINEIAANMQLEKRLCHGAPFYVLGPLVTDIAPGYDHITSAIGGAIAAANGADFLCYVTPAEHLRLPNLDDMKEGIIAARIAAHAADIAKGIPGARDWDNQMSAARAEVDFPRMIELSIDPEKARRYREESMPECEDTCTMCGKMCPMKNMKKVLNGEDLSIL</sequence>
<dbReference type="InterPro" id="IPR002817">
    <property type="entry name" value="ThiC/BzaA/B"/>
</dbReference>
<accession>A0A212LZX1</accession>
<dbReference type="EC" id="4.1.99.17" evidence="10"/>
<feature type="binding site" evidence="10">
    <location>
        <begin position="225"/>
        <end position="228"/>
    </location>
    <ligand>
        <name>substrate</name>
    </ligand>
</feature>
<dbReference type="GO" id="GO:0008270">
    <property type="term" value="F:zinc ion binding"/>
    <property type="evidence" value="ECO:0007669"/>
    <property type="project" value="UniProtKB-UniRule"/>
</dbReference>
<dbReference type="UniPathway" id="UPA00060"/>
<dbReference type="RefSeq" id="WP_288185650.1">
    <property type="nucleotide sequence ID" value="NZ_LT608335.1"/>
</dbReference>
<dbReference type="FunFam" id="3.20.20.540:FF:000001">
    <property type="entry name" value="Phosphomethylpyrimidine synthase"/>
    <property type="match status" value="1"/>
</dbReference>
<dbReference type="EMBL" id="FMJE01000007">
    <property type="protein sequence ID" value="SCM83155.1"/>
    <property type="molecule type" value="Genomic_DNA"/>
</dbReference>
<evidence type="ECO:0000256" key="1">
    <source>
        <dbReference type="ARBA" id="ARBA00003175"/>
    </source>
</evidence>
<evidence type="ECO:0000256" key="5">
    <source>
        <dbReference type="ARBA" id="ARBA00022833"/>
    </source>
</evidence>
<evidence type="ECO:0000256" key="10">
    <source>
        <dbReference type="HAMAP-Rule" id="MF_00089"/>
    </source>
</evidence>
<feature type="binding site" evidence="10">
    <location>
        <position position="411"/>
    </location>
    <ligand>
        <name>[4Fe-4S] cluster</name>
        <dbReference type="ChEBI" id="CHEBI:49883"/>
        <note>4Fe-4S-S-AdoMet</note>
    </ligand>
</feature>
<dbReference type="Gene3D" id="3.20.20.540">
    <property type="entry name" value="Radical SAM ThiC family, central domain"/>
    <property type="match status" value="1"/>
</dbReference>
<dbReference type="PANTHER" id="PTHR30557:SF1">
    <property type="entry name" value="PHOSPHOMETHYLPYRIMIDINE SYNTHASE, CHLOROPLASTIC"/>
    <property type="match status" value="1"/>
</dbReference>
<comment type="pathway">
    <text evidence="10">Cofactor biosynthesis; thiamine diphosphate biosynthesis.</text>
</comment>
<keyword evidence="5 10" id="KW-0862">Zinc</keyword>
<reference evidence="11" key="1">
    <citation type="submission" date="2016-08" db="EMBL/GenBank/DDBJ databases">
        <authorList>
            <person name="Seilhamer J.J."/>
        </authorList>
    </citation>
    <scope>NUCLEOTIDE SEQUENCE</scope>
    <source>
        <strain evidence="11">86</strain>
    </source>
</reference>
<keyword evidence="4 10" id="KW-0479">Metal-binding</keyword>
<dbReference type="Pfam" id="PF01964">
    <property type="entry name" value="ThiC_Rad_SAM"/>
    <property type="match status" value="1"/>
</dbReference>
<feature type="binding site" evidence="10">
    <location>
        <position position="264"/>
    </location>
    <ligand>
        <name>substrate</name>
    </ligand>
</feature>
<dbReference type="GO" id="GO:0070284">
    <property type="term" value="F:phosphomethylpyrimidine synthase activity"/>
    <property type="evidence" value="ECO:0007669"/>
    <property type="project" value="UniProtKB-EC"/>
</dbReference>
<feature type="binding site" evidence="10">
    <location>
        <position position="68"/>
    </location>
    <ligand>
        <name>substrate</name>
    </ligand>
</feature>
<dbReference type="GO" id="GO:0009228">
    <property type="term" value="P:thiamine biosynthetic process"/>
    <property type="evidence" value="ECO:0007669"/>
    <property type="project" value="UniProtKB-UniRule"/>
</dbReference>
<dbReference type="AlphaFoldDB" id="A0A212LZX1"/>
<dbReference type="NCBIfam" id="TIGR00190">
    <property type="entry name" value="thiC"/>
    <property type="match status" value="1"/>
</dbReference>
<dbReference type="Gene3D" id="6.10.250.620">
    <property type="match status" value="1"/>
</dbReference>
<dbReference type="SFLD" id="SFLDF00407">
    <property type="entry name" value="phosphomethylpyrimidine_syntha"/>
    <property type="match status" value="1"/>
</dbReference>
<dbReference type="NCBIfam" id="NF009895">
    <property type="entry name" value="PRK13352.1"/>
    <property type="match status" value="1"/>
</dbReference>
<evidence type="ECO:0000256" key="7">
    <source>
        <dbReference type="ARBA" id="ARBA00023004"/>
    </source>
</evidence>
<dbReference type="GO" id="GO:0009229">
    <property type="term" value="P:thiamine diphosphate biosynthetic process"/>
    <property type="evidence" value="ECO:0007669"/>
    <property type="project" value="UniProtKB-UniRule"/>
</dbReference>
<organism evidence="11">
    <name type="scientific">uncultured Sporomusa sp</name>
    <dbReference type="NCBI Taxonomy" id="307249"/>
    <lineage>
        <taxon>Bacteria</taxon>
        <taxon>Bacillati</taxon>
        <taxon>Bacillota</taxon>
        <taxon>Negativicutes</taxon>
        <taxon>Selenomonadales</taxon>
        <taxon>Sporomusaceae</taxon>
        <taxon>Sporomusa</taxon>
        <taxon>environmental samples</taxon>
    </lineage>
</organism>
<keyword evidence="3 10" id="KW-0949">S-adenosyl-L-methionine</keyword>
<feature type="binding site" evidence="10">
    <location>
        <position position="408"/>
    </location>
    <ligand>
        <name>[4Fe-4S] cluster</name>
        <dbReference type="ChEBI" id="CHEBI:49883"/>
        <note>4Fe-4S-S-AdoMet</note>
    </ligand>
</feature>